<organism evidence="1 2">
    <name type="scientific">Hathewaya limosa</name>
    <name type="common">Clostridium limosum</name>
    <dbReference type="NCBI Taxonomy" id="1536"/>
    <lineage>
        <taxon>Bacteria</taxon>
        <taxon>Bacillati</taxon>
        <taxon>Bacillota</taxon>
        <taxon>Clostridia</taxon>
        <taxon>Eubacteriales</taxon>
        <taxon>Clostridiaceae</taxon>
        <taxon>Hathewaya</taxon>
    </lineage>
</organism>
<dbReference type="RefSeq" id="WP_111941980.1">
    <property type="nucleotide sequence ID" value="NZ_BAAACJ010000036.1"/>
</dbReference>
<dbReference type="NCBIfam" id="TIGR01603">
    <property type="entry name" value="maj_tail_phi13"/>
    <property type="match status" value="1"/>
</dbReference>
<sequence length="197" mass="22440">MDNEKVVPIVDLKKLYVAEVIQDDEKGVKFGEPKYYEGIKELALKPKVNSDEYYAEGMLWLSETTLANIDVEVNITDLRKEEEAFLLGHKLAVEGGIIRSANDKAPEVALLYKAIKGNGKARYGILYKGTFTISDEDYKGKEGKTNFQAKKLKATFAPLHNNEMWNYKVDEEDNITDEKFFKSVMIPTVKQSVEEHH</sequence>
<dbReference type="Proteomes" id="UP001224418">
    <property type="component" value="Unassembled WGS sequence"/>
</dbReference>
<evidence type="ECO:0000313" key="1">
    <source>
        <dbReference type="EMBL" id="MDQ0479720.1"/>
    </source>
</evidence>
<proteinExistence type="predicted"/>
<name>A0ABU0JRJ9_HATLI</name>
<keyword evidence="2" id="KW-1185">Reference proteome</keyword>
<accession>A0ABU0JRJ9</accession>
<protein>
    <submittedName>
        <fullName evidence="1">Phi13 family phage major tail protein</fullName>
    </submittedName>
</protein>
<dbReference type="EMBL" id="JAUSWN010000011">
    <property type="protein sequence ID" value="MDQ0479720.1"/>
    <property type="molecule type" value="Genomic_DNA"/>
</dbReference>
<comment type="caution">
    <text evidence="1">The sequence shown here is derived from an EMBL/GenBank/DDBJ whole genome shotgun (WGS) entry which is preliminary data.</text>
</comment>
<gene>
    <name evidence="1" type="ORF">QOZ93_001462</name>
</gene>
<dbReference type="InterPro" id="IPR006490">
    <property type="entry name" value="Maj_tail_phi13"/>
</dbReference>
<reference evidence="1 2" key="1">
    <citation type="submission" date="2023-07" db="EMBL/GenBank/DDBJ databases">
        <title>Genomic Encyclopedia of Type Strains, Phase IV (KMG-IV): sequencing the most valuable type-strain genomes for metagenomic binning, comparative biology and taxonomic classification.</title>
        <authorList>
            <person name="Goeker M."/>
        </authorList>
    </citation>
    <scope>NUCLEOTIDE SEQUENCE [LARGE SCALE GENOMIC DNA]</scope>
    <source>
        <strain evidence="1 2">DSM 1400</strain>
    </source>
</reference>
<evidence type="ECO:0000313" key="2">
    <source>
        <dbReference type="Proteomes" id="UP001224418"/>
    </source>
</evidence>